<dbReference type="RefSeq" id="WP_126702668.1">
    <property type="nucleotide sequence ID" value="NZ_RWKW01000163.1"/>
</dbReference>
<dbReference type="Pfam" id="PF13011">
    <property type="entry name" value="LZ_Tnp_IS481"/>
    <property type="match status" value="1"/>
</dbReference>
<dbReference type="GO" id="GO:0015074">
    <property type="term" value="P:DNA integration"/>
    <property type="evidence" value="ECO:0007669"/>
    <property type="project" value="InterPro"/>
</dbReference>
<gene>
    <name evidence="3" type="ORF">EJC49_25150</name>
</gene>
<dbReference type="PANTHER" id="PTHR35004:SF7">
    <property type="entry name" value="INTEGRASE PROTEIN"/>
    <property type="match status" value="1"/>
</dbReference>
<keyword evidence="4" id="KW-1185">Reference proteome</keyword>
<dbReference type="InterPro" id="IPR024967">
    <property type="entry name" value="DNA-bd_IS481-type"/>
</dbReference>
<comment type="caution">
    <text evidence="3">The sequence shown here is derived from an EMBL/GenBank/DDBJ whole genome shotgun (WGS) entry which is preliminary data.</text>
</comment>
<dbReference type="EMBL" id="RWKW01000163">
    <property type="protein sequence ID" value="RST79290.1"/>
    <property type="molecule type" value="Genomic_DNA"/>
</dbReference>
<dbReference type="Pfam" id="PF13683">
    <property type="entry name" value="rve_3"/>
    <property type="match status" value="1"/>
</dbReference>
<feature type="region of interest" description="Disordered" evidence="1">
    <location>
        <begin position="54"/>
        <end position="73"/>
    </location>
</feature>
<feature type="non-terminal residue" evidence="3">
    <location>
        <position position="313"/>
    </location>
</feature>
<dbReference type="InterPro" id="IPR009057">
    <property type="entry name" value="Homeodomain-like_sf"/>
</dbReference>
<dbReference type="InterPro" id="IPR012337">
    <property type="entry name" value="RNaseH-like_sf"/>
</dbReference>
<dbReference type="SUPFAM" id="SSF46689">
    <property type="entry name" value="Homeodomain-like"/>
    <property type="match status" value="1"/>
</dbReference>
<evidence type="ECO:0000256" key="1">
    <source>
        <dbReference type="SAM" id="MobiDB-lite"/>
    </source>
</evidence>
<evidence type="ECO:0000313" key="3">
    <source>
        <dbReference type="EMBL" id="RST79290.1"/>
    </source>
</evidence>
<dbReference type="Gene3D" id="1.10.10.60">
    <property type="entry name" value="Homeodomain-like"/>
    <property type="match status" value="1"/>
</dbReference>
<feature type="domain" description="Integrase catalytic" evidence="2">
    <location>
        <begin position="127"/>
        <end position="313"/>
    </location>
</feature>
<evidence type="ECO:0000259" key="2">
    <source>
        <dbReference type="PROSITE" id="PS50994"/>
    </source>
</evidence>
<name>A0A3R9XX89_9HYPH</name>
<proteinExistence type="predicted"/>
<sequence length="313" mass="34955">MDIHENARTTRHSRMLMIERLQAGWTIAAVASAQGVDGKTVRKWRDRYQVEGEAGLVDRSSRPHSSPSRLDRDGEAAIEALRRRRLSGPAIARQLDRPVSTVGKVLRRLGLGRLRALDPAVPVIRYERENPGELIHIDSKKLGRIEGIGHRITGDRRGQSNRRACGKGLGWEALHVAVDDASRLAYTEILPDEKKESATAFLERALAFFERHGVKVERVMTDNGSAYKSHVFRAALATRGIGHKRTRPYTPRTNGKAERFIQTSLREWIYATAFETSASRTAAMPAWLCAYNTTRPHAALGGRPPISKLTDNL</sequence>
<dbReference type="GO" id="GO:0003676">
    <property type="term" value="F:nucleic acid binding"/>
    <property type="evidence" value="ECO:0007669"/>
    <property type="project" value="InterPro"/>
</dbReference>
<dbReference type="InterPro" id="IPR047656">
    <property type="entry name" value="IS481-like_transpos"/>
</dbReference>
<dbReference type="OrthoDB" id="9803878at2"/>
<dbReference type="AlphaFoldDB" id="A0A3R9XX89"/>
<dbReference type="InterPro" id="IPR001584">
    <property type="entry name" value="Integrase_cat-core"/>
</dbReference>
<dbReference type="PROSITE" id="PS50994">
    <property type="entry name" value="INTEGRASE"/>
    <property type="match status" value="1"/>
</dbReference>
<dbReference type="Gene3D" id="3.30.420.10">
    <property type="entry name" value="Ribonuclease H-like superfamily/Ribonuclease H"/>
    <property type="match status" value="1"/>
</dbReference>
<dbReference type="PANTHER" id="PTHR35004">
    <property type="entry name" value="TRANSPOSASE RV3428C-RELATED"/>
    <property type="match status" value="1"/>
</dbReference>
<evidence type="ECO:0000313" key="4">
    <source>
        <dbReference type="Proteomes" id="UP000278398"/>
    </source>
</evidence>
<accession>A0A3R9XX89</accession>
<reference evidence="3 4" key="1">
    <citation type="submission" date="2018-12" db="EMBL/GenBank/DDBJ databases">
        <title>Mesorhizobium carbonis sp. nov., isolated from coal mine water.</title>
        <authorList>
            <person name="Xin W."/>
            <person name="Xu Z."/>
            <person name="Xiang F."/>
            <person name="Zhang J."/>
            <person name="Xi L."/>
            <person name="Liu J."/>
        </authorList>
    </citation>
    <scope>NUCLEOTIDE SEQUENCE [LARGE SCALE GENOMIC DNA]</scope>
    <source>
        <strain evidence="3 4">B2.3</strain>
    </source>
</reference>
<dbReference type="Proteomes" id="UP000278398">
    <property type="component" value="Unassembled WGS sequence"/>
</dbReference>
<dbReference type="InterPro" id="IPR036397">
    <property type="entry name" value="RNaseH_sf"/>
</dbReference>
<dbReference type="SUPFAM" id="SSF53098">
    <property type="entry name" value="Ribonuclease H-like"/>
    <property type="match status" value="1"/>
</dbReference>
<protein>
    <submittedName>
        <fullName evidence="3">IS481 family transposase</fullName>
    </submittedName>
</protein>
<organism evidence="3 4">
    <name type="scientific">Aquibium carbonis</name>
    <dbReference type="NCBI Taxonomy" id="2495581"/>
    <lineage>
        <taxon>Bacteria</taxon>
        <taxon>Pseudomonadati</taxon>
        <taxon>Pseudomonadota</taxon>
        <taxon>Alphaproteobacteria</taxon>
        <taxon>Hyphomicrobiales</taxon>
        <taxon>Phyllobacteriaceae</taxon>
        <taxon>Aquibium</taxon>
    </lineage>
</organism>
<dbReference type="NCBIfam" id="NF033577">
    <property type="entry name" value="transpos_IS481"/>
    <property type="match status" value="1"/>
</dbReference>